<keyword evidence="4 7" id="KW-0808">Transferase</keyword>
<evidence type="ECO:0000256" key="6">
    <source>
        <dbReference type="RuleBase" id="RU003560"/>
    </source>
</evidence>
<accession>A0A285T9T7</accession>
<dbReference type="PROSITE" id="PS00600">
    <property type="entry name" value="AA_TRANSFER_CLASS_3"/>
    <property type="match status" value="1"/>
</dbReference>
<dbReference type="Gene3D" id="3.90.1150.10">
    <property type="entry name" value="Aspartate Aminotransferase, domain 1"/>
    <property type="match status" value="1"/>
</dbReference>
<evidence type="ECO:0000313" key="7">
    <source>
        <dbReference type="EMBL" id="SOC16463.1"/>
    </source>
</evidence>
<dbReference type="GO" id="GO:0008483">
    <property type="term" value="F:transaminase activity"/>
    <property type="evidence" value="ECO:0007669"/>
    <property type="project" value="UniProtKB-KW"/>
</dbReference>
<evidence type="ECO:0000313" key="8">
    <source>
        <dbReference type="Proteomes" id="UP000219068"/>
    </source>
</evidence>
<dbReference type="Pfam" id="PF00202">
    <property type="entry name" value="Aminotran_3"/>
    <property type="match status" value="1"/>
</dbReference>
<comment type="similarity">
    <text evidence="2 6">Belongs to the class-III pyridoxal-phosphate-dependent aminotransferase family.</text>
</comment>
<organism evidence="7 8">
    <name type="scientific">Thalassospira xiamenensis</name>
    <dbReference type="NCBI Taxonomy" id="220697"/>
    <lineage>
        <taxon>Bacteria</taxon>
        <taxon>Pseudomonadati</taxon>
        <taxon>Pseudomonadota</taxon>
        <taxon>Alphaproteobacteria</taxon>
        <taxon>Rhodospirillales</taxon>
        <taxon>Thalassospiraceae</taxon>
        <taxon>Thalassospira</taxon>
    </lineage>
</organism>
<evidence type="ECO:0000256" key="3">
    <source>
        <dbReference type="ARBA" id="ARBA00022576"/>
    </source>
</evidence>
<evidence type="ECO:0000256" key="2">
    <source>
        <dbReference type="ARBA" id="ARBA00008954"/>
    </source>
</evidence>
<evidence type="ECO:0000256" key="4">
    <source>
        <dbReference type="ARBA" id="ARBA00022679"/>
    </source>
</evidence>
<dbReference type="InterPro" id="IPR005814">
    <property type="entry name" value="Aminotrans_3"/>
</dbReference>
<dbReference type="SUPFAM" id="SSF53383">
    <property type="entry name" value="PLP-dependent transferases"/>
    <property type="match status" value="1"/>
</dbReference>
<dbReference type="PANTHER" id="PTHR11986">
    <property type="entry name" value="AMINOTRANSFERASE CLASS III"/>
    <property type="match status" value="1"/>
</dbReference>
<dbReference type="EMBL" id="OBMM01000002">
    <property type="protein sequence ID" value="SOC16463.1"/>
    <property type="molecule type" value="Genomic_DNA"/>
</dbReference>
<protein>
    <submittedName>
        <fullName evidence="7">4-aminobutyrate aminotransferase apoenzyme</fullName>
    </submittedName>
</protein>
<dbReference type="FunFam" id="3.40.640.10:FF:000013">
    <property type="entry name" value="4-aminobutyrate aminotransferase"/>
    <property type="match status" value="1"/>
</dbReference>
<reference evidence="7 8" key="1">
    <citation type="submission" date="2017-08" db="EMBL/GenBank/DDBJ databases">
        <authorList>
            <person name="de Groot N.N."/>
        </authorList>
    </citation>
    <scope>NUCLEOTIDE SEQUENCE [LARGE SCALE GENOMIC DNA]</scope>
    <source>
        <strain evidence="7 8">USBA 78</strain>
    </source>
</reference>
<evidence type="ECO:0000256" key="1">
    <source>
        <dbReference type="ARBA" id="ARBA00001933"/>
    </source>
</evidence>
<dbReference type="InterPro" id="IPR049704">
    <property type="entry name" value="Aminotrans_3_PPA_site"/>
</dbReference>
<name>A0A285T9T7_9PROT</name>
<dbReference type="GO" id="GO:0030170">
    <property type="term" value="F:pyridoxal phosphate binding"/>
    <property type="evidence" value="ECO:0007669"/>
    <property type="project" value="InterPro"/>
</dbReference>
<dbReference type="InterPro" id="IPR015421">
    <property type="entry name" value="PyrdxlP-dep_Trfase_major"/>
</dbReference>
<gene>
    <name evidence="7" type="ORF">SAMN05428964_102302</name>
</gene>
<dbReference type="InterPro" id="IPR015424">
    <property type="entry name" value="PyrdxlP-dep_Trfase"/>
</dbReference>
<dbReference type="InterPro" id="IPR050103">
    <property type="entry name" value="Class-III_PLP-dep_AT"/>
</dbReference>
<evidence type="ECO:0000256" key="5">
    <source>
        <dbReference type="ARBA" id="ARBA00022898"/>
    </source>
</evidence>
<dbReference type="GO" id="GO:0042802">
    <property type="term" value="F:identical protein binding"/>
    <property type="evidence" value="ECO:0007669"/>
    <property type="project" value="TreeGrafter"/>
</dbReference>
<dbReference type="Gene3D" id="3.40.640.10">
    <property type="entry name" value="Type I PLP-dependent aspartate aminotransferase-like (Major domain)"/>
    <property type="match status" value="1"/>
</dbReference>
<dbReference type="CDD" id="cd00610">
    <property type="entry name" value="OAT_like"/>
    <property type="match status" value="1"/>
</dbReference>
<dbReference type="RefSeq" id="WP_097051734.1">
    <property type="nucleotide sequence ID" value="NZ_OBMM01000002.1"/>
</dbReference>
<dbReference type="AlphaFoldDB" id="A0A285T9T7"/>
<dbReference type="Proteomes" id="UP000219068">
    <property type="component" value="Unassembled WGS sequence"/>
</dbReference>
<keyword evidence="3 7" id="KW-0032">Aminotransferase</keyword>
<dbReference type="PIRSF" id="PIRSF000521">
    <property type="entry name" value="Transaminase_4ab_Lys_Orn"/>
    <property type="match status" value="1"/>
</dbReference>
<sequence>MPRDDMTNQTSDAVMDAATVTARQKHSVSNGIRTLHPIYLDRALNAEAWDIDGNRYIDFIGGIGVLNTGHRNPVVMARVAAQCERFTHSCFNALPHEPYVAVTDWLEQNCPIEGPAKSMLTNSGAEAMENALKLARAFTGRTGVLAFEGAFHGRTLATLALTGKTKPYKTGLGPLPGPVYHLPYPCRETGVSVADAMDAIARLFAVSVDPGSIGAVVIEPVQGEGGFRACDAAFLVELRRLCDANGMVLIADEIQSGFGRTGKMFAIEHANVCPDIIVMGKGIGGGFPLAAITGAEDVMNALLPGGLGGTYSGNPVACAAATGVFEVLEQDGILNRAKQLGEKYATHISWLRDLPGGHVIGAMRGIGAMRAFELIADDGAPSPKRLQTLLQLARASGLLLMPSGEHANVVRLLAPLTIPFEQVDEAFAIIGRLLPKLAAVSDADDRS</sequence>
<proteinExistence type="inferred from homology"/>
<comment type="cofactor">
    <cofactor evidence="1">
        <name>pyridoxal 5'-phosphate</name>
        <dbReference type="ChEBI" id="CHEBI:597326"/>
    </cofactor>
</comment>
<keyword evidence="5 6" id="KW-0663">Pyridoxal phosphate</keyword>
<dbReference type="InterPro" id="IPR015422">
    <property type="entry name" value="PyrdxlP-dep_Trfase_small"/>
</dbReference>